<dbReference type="EMBL" id="MU266413">
    <property type="protein sequence ID" value="KAH7924931.1"/>
    <property type="molecule type" value="Genomic_DNA"/>
</dbReference>
<sequence length="597" mass="66185">MSLTASENIALETLPGPVLASAKRAIDGSIENLQLLSAGIGALLHHVHALLPIFYVHLRSSRIPNEVKLEVVRDIMLAKWSFMAITRVSVSIGHIKDSDVEARRIMQSKSSFLFPWLPFFYHHFLAPPSDHHGSLAGLSVTRLDAIGIIRQALLTLGDAPGAARRMVRSTPNAQNAVAQMWRTVIDMKYDTTFAVGVASKKEVMFQLQTLRIAVLAVVDDCTDTSTAGDPSLLTSFVDLVGGPVPMATTIISYIRQVAAEGAKIEQSQPVQTLKTQLGFVSACFETSTRLLRSWSKQDPTLRETLISAGSIQVVATAISLLWPRFLVDISGGQTTSLPPNCHDPYTLMGRRAALQGGYCYVSFAMEHADDNISAVCEALGARLLHSILQTGLLPNEDEGPDRPHKDNSLAILRELMQLCIFDRTLTAVAKAVENIASRGIEKRAEHDKELWRHWGLLKASVDMYTEVQTRMKEKFTFGSHCAGPDCHQYENTAHLHRCLGCAVARYCSKQCQRIDWRMRHQHVCKALRLAVGPSRSPDIARSLPLLAGIEVIIWTKESTRQLVINTRKARPNCNWLVVELDMNSQKIFPKYTLTRPS</sequence>
<proteinExistence type="predicted"/>
<name>A0ACB8BIB0_9AGAM</name>
<comment type="caution">
    <text evidence="1">The sequence shown here is derived from an EMBL/GenBank/DDBJ whole genome shotgun (WGS) entry which is preliminary data.</text>
</comment>
<organism evidence="1 2">
    <name type="scientific">Leucogyrophana mollusca</name>
    <dbReference type="NCBI Taxonomy" id="85980"/>
    <lineage>
        <taxon>Eukaryota</taxon>
        <taxon>Fungi</taxon>
        <taxon>Dikarya</taxon>
        <taxon>Basidiomycota</taxon>
        <taxon>Agaricomycotina</taxon>
        <taxon>Agaricomycetes</taxon>
        <taxon>Agaricomycetidae</taxon>
        <taxon>Boletales</taxon>
        <taxon>Boletales incertae sedis</taxon>
        <taxon>Leucogyrophana</taxon>
    </lineage>
</organism>
<evidence type="ECO:0000313" key="1">
    <source>
        <dbReference type="EMBL" id="KAH7924931.1"/>
    </source>
</evidence>
<evidence type="ECO:0000313" key="2">
    <source>
        <dbReference type="Proteomes" id="UP000790709"/>
    </source>
</evidence>
<protein>
    <submittedName>
        <fullName evidence="1">Uncharacterized protein</fullName>
    </submittedName>
</protein>
<keyword evidence="2" id="KW-1185">Reference proteome</keyword>
<gene>
    <name evidence="1" type="ORF">BV22DRAFT_474954</name>
</gene>
<accession>A0ACB8BIB0</accession>
<reference evidence="1" key="1">
    <citation type="journal article" date="2021" name="New Phytol.">
        <title>Evolutionary innovations through gain and loss of genes in the ectomycorrhizal Boletales.</title>
        <authorList>
            <person name="Wu G."/>
            <person name="Miyauchi S."/>
            <person name="Morin E."/>
            <person name="Kuo A."/>
            <person name="Drula E."/>
            <person name="Varga T."/>
            <person name="Kohler A."/>
            <person name="Feng B."/>
            <person name="Cao Y."/>
            <person name="Lipzen A."/>
            <person name="Daum C."/>
            <person name="Hundley H."/>
            <person name="Pangilinan J."/>
            <person name="Johnson J."/>
            <person name="Barry K."/>
            <person name="LaButti K."/>
            <person name="Ng V."/>
            <person name="Ahrendt S."/>
            <person name="Min B."/>
            <person name="Choi I.G."/>
            <person name="Park H."/>
            <person name="Plett J.M."/>
            <person name="Magnuson J."/>
            <person name="Spatafora J.W."/>
            <person name="Nagy L.G."/>
            <person name="Henrissat B."/>
            <person name="Grigoriev I.V."/>
            <person name="Yang Z.L."/>
            <person name="Xu J."/>
            <person name="Martin F.M."/>
        </authorList>
    </citation>
    <scope>NUCLEOTIDE SEQUENCE</scope>
    <source>
        <strain evidence="1">KUC20120723A-06</strain>
    </source>
</reference>
<dbReference type="Proteomes" id="UP000790709">
    <property type="component" value="Unassembled WGS sequence"/>
</dbReference>